<evidence type="ECO:0000256" key="1">
    <source>
        <dbReference type="SAM" id="MobiDB-lite"/>
    </source>
</evidence>
<feature type="region of interest" description="Disordered" evidence="1">
    <location>
        <begin position="86"/>
        <end position="107"/>
    </location>
</feature>
<name>A0AAE1KRD0_PETCI</name>
<feature type="compositionally biased region" description="Low complexity" evidence="1">
    <location>
        <begin position="86"/>
        <end position="106"/>
    </location>
</feature>
<proteinExistence type="predicted"/>
<sequence length="156" mass="16550">MSRLRHNSSAPLPHIPMKSQGPLLVEGGVNPLGCSALSTFSSNQPLHSSSSSLYHDSSSALTCIFLPPLHPLPLLSSFSPSASTSTPANYPTPSPLSSSPIPHEPSAATTPTHLLLPSFFLYHTTPTFLVLQHKVDPPLLSHLALSFPPPLLVLHS</sequence>
<dbReference type="Proteomes" id="UP001286313">
    <property type="component" value="Unassembled WGS sequence"/>
</dbReference>
<keyword evidence="3" id="KW-1185">Reference proteome</keyword>
<accession>A0AAE1KRD0</accession>
<organism evidence="2 3">
    <name type="scientific">Petrolisthes cinctipes</name>
    <name type="common">Flat porcelain crab</name>
    <dbReference type="NCBI Taxonomy" id="88211"/>
    <lineage>
        <taxon>Eukaryota</taxon>
        <taxon>Metazoa</taxon>
        <taxon>Ecdysozoa</taxon>
        <taxon>Arthropoda</taxon>
        <taxon>Crustacea</taxon>
        <taxon>Multicrustacea</taxon>
        <taxon>Malacostraca</taxon>
        <taxon>Eumalacostraca</taxon>
        <taxon>Eucarida</taxon>
        <taxon>Decapoda</taxon>
        <taxon>Pleocyemata</taxon>
        <taxon>Anomura</taxon>
        <taxon>Galatheoidea</taxon>
        <taxon>Porcellanidae</taxon>
        <taxon>Petrolisthes</taxon>
    </lineage>
</organism>
<dbReference type="AlphaFoldDB" id="A0AAE1KRD0"/>
<evidence type="ECO:0000313" key="3">
    <source>
        <dbReference type="Proteomes" id="UP001286313"/>
    </source>
</evidence>
<evidence type="ECO:0000313" key="2">
    <source>
        <dbReference type="EMBL" id="KAK3883146.1"/>
    </source>
</evidence>
<protein>
    <submittedName>
        <fullName evidence="2">Uncharacterized protein</fullName>
    </submittedName>
</protein>
<gene>
    <name evidence="2" type="ORF">Pcinc_012517</name>
</gene>
<dbReference type="EMBL" id="JAWQEG010001013">
    <property type="protein sequence ID" value="KAK3883146.1"/>
    <property type="molecule type" value="Genomic_DNA"/>
</dbReference>
<reference evidence="2" key="1">
    <citation type="submission" date="2023-10" db="EMBL/GenBank/DDBJ databases">
        <title>Genome assemblies of two species of porcelain crab, Petrolisthes cinctipes and Petrolisthes manimaculis (Anomura: Porcellanidae).</title>
        <authorList>
            <person name="Angst P."/>
        </authorList>
    </citation>
    <scope>NUCLEOTIDE SEQUENCE</scope>
    <source>
        <strain evidence="2">PB745_01</strain>
        <tissue evidence="2">Gill</tissue>
    </source>
</reference>
<comment type="caution">
    <text evidence="2">The sequence shown here is derived from an EMBL/GenBank/DDBJ whole genome shotgun (WGS) entry which is preliminary data.</text>
</comment>